<dbReference type="Pfam" id="PF00912">
    <property type="entry name" value="Transgly"/>
    <property type="match status" value="1"/>
</dbReference>
<feature type="compositionally biased region" description="Polar residues" evidence="9">
    <location>
        <begin position="42"/>
        <end position="58"/>
    </location>
</feature>
<dbReference type="Pfam" id="PF03793">
    <property type="entry name" value="PASTA"/>
    <property type="match status" value="1"/>
</dbReference>
<dbReference type="Gene3D" id="3.40.710.10">
    <property type="entry name" value="DD-peptidase/beta-lactamase superfamily"/>
    <property type="match status" value="1"/>
</dbReference>
<evidence type="ECO:0000259" key="10">
    <source>
        <dbReference type="PROSITE" id="PS51178"/>
    </source>
</evidence>
<sequence length="907" mass="95258">MPCAPPQPRSRTTPLPSRAPALPPSPPRNSTPHRYEPPEPLSASTSAPSELVRTTQQAPHHACGSHGQHTPRTHLSIATHPSTRPHRKPEDTGPHQRARPTPPTRGHQIEPIRLGDVPITHTLAKLAGSCALAAVLVAGLLFPLAGGFGFVSNRAADAVDNVSAELVEGTVPAVSTMVDAAGNPIAWLYEQRRFEVPSDKISNDMKLAIISIEDRRFTEHAGVDWQGTLRAFLTNTSSGEVQQGASTLDQQYVKNYQLLVVAKTDAERRAAIETTPARKIREIRMALTLDRELTKDEILTRYLNLVPFGNQSYGIQDAAQTYFGVDAANLNITQAAMLAGMVQSSSKLNPYTNPEGVLIRRNTVLDTMIQNIPSRAEEFRKAKAEPLGVLPQPKGLPQGCIAANDRGFFCDYALQYLANAGISKDQINKGGYLIRTTLDPQVQDATKKAVTDAANPNLDNIAEVMSVVAPGQDSHAVVAMASSRTYGLNRDANETVQPQPYSMVGDGAGSIFKIFTTAAAMEKGLGINAQLDVPGRFEAKGMGNGGAAGCPPATYCVVNAGNYKSPMSVTEALATSPNTAFVKLIQAVGVAPAVDMAVRLGMRAYAEAGSSGHGNQSLADMFKDQNLGSFTLGPVAINPLELSNVAATLGSAGKWCPPSPIKEVLDRSGKPVPLTQQACEQVVDPGLANTLANALSHDSISGTAAGSAQATGWTLPLSAKTGTTETHRSSAFLGFTNSLAAATYIYGDSPTPGEICSFPLRNCGGGNLFGGNEPARTWFNAIKPTLGKFPPPALPPMDEKYVRGSNNAQVPDVTGLTQGEATAALVRAGFQVSPVTGSGSQPKGTVMGTAPNGSAIPGSVITIYISDGTKHDAPPPGPPGIPIPGVPAPPRLPPIPIPIPIPGIPGR</sequence>
<dbReference type="KEGG" id="nah:F5544_01875"/>
<feature type="compositionally biased region" description="Pro residues" evidence="9">
    <location>
        <begin position="874"/>
        <end position="907"/>
    </location>
</feature>
<evidence type="ECO:0000256" key="7">
    <source>
        <dbReference type="ARBA" id="ARBA00034000"/>
    </source>
</evidence>
<name>A0A6G9Y5F2_9NOCA</name>
<dbReference type="Gene3D" id="3.30.10.20">
    <property type="match status" value="1"/>
</dbReference>
<proteinExistence type="predicted"/>
<reference evidence="11 12" key="1">
    <citation type="journal article" date="2019" name="ACS Chem. Biol.">
        <title>Identification and Mobilization of a Cryptic Antibiotic Biosynthesis Gene Locus from a Human-Pathogenic Nocardia Isolate.</title>
        <authorList>
            <person name="Herisse M."/>
            <person name="Ishida K."/>
            <person name="Porter J.L."/>
            <person name="Howden B."/>
            <person name="Hertweck C."/>
            <person name="Stinear T.P."/>
            <person name="Pidot S.J."/>
        </authorList>
    </citation>
    <scope>NUCLEOTIDE SEQUENCE [LARGE SCALE GENOMIC DNA]</scope>
    <source>
        <strain evidence="11 12">AUSMDU00012717</strain>
    </source>
</reference>
<dbReference type="InterPro" id="IPR005543">
    <property type="entry name" value="PASTA_dom"/>
</dbReference>
<dbReference type="SUPFAM" id="SSF53955">
    <property type="entry name" value="Lysozyme-like"/>
    <property type="match status" value="1"/>
</dbReference>
<evidence type="ECO:0000256" key="8">
    <source>
        <dbReference type="ARBA" id="ARBA00049902"/>
    </source>
</evidence>
<dbReference type="GO" id="GO:0009002">
    <property type="term" value="F:serine-type D-Ala-D-Ala carboxypeptidase activity"/>
    <property type="evidence" value="ECO:0007669"/>
    <property type="project" value="UniProtKB-EC"/>
</dbReference>
<evidence type="ECO:0000256" key="6">
    <source>
        <dbReference type="ARBA" id="ARBA00023268"/>
    </source>
</evidence>
<evidence type="ECO:0000256" key="3">
    <source>
        <dbReference type="ARBA" id="ARBA00022676"/>
    </source>
</evidence>
<evidence type="ECO:0000256" key="9">
    <source>
        <dbReference type="SAM" id="MobiDB-lite"/>
    </source>
</evidence>
<dbReference type="InterPro" id="IPR001460">
    <property type="entry name" value="PCN-bd_Tpept"/>
</dbReference>
<evidence type="ECO:0000256" key="2">
    <source>
        <dbReference type="ARBA" id="ARBA00022670"/>
    </source>
</evidence>
<feature type="region of interest" description="Disordered" evidence="9">
    <location>
        <begin position="868"/>
        <end position="907"/>
    </location>
</feature>
<keyword evidence="1" id="KW-0121">Carboxypeptidase</keyword>
<protein>
    <submittedName>
        <fullName evidence="11">PASTA domain-containing protein</fullName>
    </submittedName>
</protein>
<dbReference type="GO" id="GO:0030288">
    <property type="term" value="C:outer membrane-bounded periplasmic space"/>
    <property type="evidence" value="ECO:0007669"/>
    <property type="project" value="TreeGrafter"/>
</dbReference>
<evidence type="ECO:0000256" key="1">
    <source>
        <dbReference type="ARBA" id="ARBA00022645"/>
    </source>
</evidence>
<keyword evidence="6" id="KW-0511">Multifunctional enzyme</keyword>
<dbReference type="EMBL" id="CP046172">
    <property type="protein sequence ID" value="QIS08296.1"/>
    <property type="molecule type" value="Genomic_DNA"/>
</dbReference>
<feature type="domain" description="PASTA" evidence="10">
    <location>
        <begin position="804"/>
        <end position="867"/>
    </location>
</feature>
<organism evidence="11 12">
    <name type="scientific">Nocardia arthritidis</name>
    <dbReference type="NCBI Taxonomy" id="228602"/>
    <lineage>
        <taxon>Bacteria</taxon>
        <taxon>Bacillati</taxon>
        <taxon>Actinomycetota</taxon>
        <taxon>Actinomycetes</taxon>
        <taxon>Mycobacteriales</taxon>
        <taxon>Nocardiaceae</taxon>
        <taxon>Nocardia</taxon>
    </lineage>
</organism>
<gene>
    <name evidence="11" type="ORF">F5544_01875</name>
</gene>
<keyword evidence="4" id="KW-0808">Transferase</keyword>
<dbReference type="InterPro" id="IPR036950">
    <property type="entry name" value="PBP_transglycosylase"/>
</dbReference>
<evidence type="ECO:0000313" key="11">
    <source>
        <dbReference type="EMBL" id="QIS08296.1"/>
    </source>
</evidence>
<dbReference type="InterPro" id="IPR012338">
    <property type="entry name" value="Beta-lactam/transpept-like"/>
</dbReference>
<dbReference type="GO" id="GO:0006508">
    <property type="term" value="P:proteolysis"/>
    <property type="evidence" value="ECO:0007669"/>
    <property type="project" value="UniProtKB-KW"/>
</dbReference>
<dbReference type="GO" id="GO:0008955">
    <property type="term" value="F:peptidoglycan glycosyltransferase activity"/>
    <property type="evidence" value="ECO:0007669"/>
    <property type="project" value="UniProtKB-EC"/>
</dbReference>
<comment type="catalytic activity">
    <reaction evidence="7">
        <text>Preferential cleavage: (Ac)2-L-Lys-D-Ala-|-D-Ala. Also transpeptidation of peptidyl-alanyl moieties that are N-acyl substituents of D-alanine.</text>
        <dbReference type="EC" id="3.4.16.4"/>
    </reaction>
</comment>
<dbReference type="Gene3D" id="1.10.3810.10">
    <property type="entry name" value="Biosynthetic peptidoglycan transglycosylase-like"/>
    <property type="match status" value="1"/>
</dbReference>
<keyword evidence="2" id="KW-0645">Protease</keyword>
<dbReference type="InterPro" id="IPR023346">
    <property type="entry name" value="Lysozyme-like_dom_sf"/>
</dbReference>
<keyword evidence="3" id="KW-0328">Glycosyltransferase</keyword>
<feature type="region of interest" description="Disordered" evidence="9">
    <location>
        <begin position="1"/>
        <end position="111"/>
    </location>
</feature>
<dbReference type="GO" id="GO:0008658">
    <property type="term" value="F:penicillin binding"/>
    <property type="evidence" value="ECO:0007669"/>
    <property type="project" value="InterPro"/>
</dbReference>
<dbReference type="Proteomes" id="UP000503540">
    <property type="component" value="Chromosome"/>
</dbReference>
<dbReference type="PANTHER" id="PTHR32282">
    <property type="entry name" value="BINDING PROTEIN TRANSPEPTIDASE, PUTATIVE-RELATED"/>
    <property type="match status" value="1"/>
</dbReference>
<evidence type="ECO:0000256" key="4">
    <source>
        <dbReference type="ARBA" id="ARBA00022679"/>
    </source>
</evidence>
<dbReference type="GO" id="GO:0009252">
    <property type="term" value="P:peptidoglycan biosynthetic process"/>
    <property type="evidence" value="ECO:0007669"/>
    <property type="project" value="TreeGrafter"/>
</dbReference>
<dbReference type="CDD" id="cd06577">
    <property type="entry name" value="PASTA_pknB"/>
    <property type="match status" value="1"/>
</dbReference>
<dbReference type="PANTHER" id="PTHR32282:SF33">
    <property type="entry name" value="PEPTIDOGLYCAN GLYCOSYLTRANSFERASE"/>
    <property type="match status" value="1"/>
</dbReference>
<dbReference type="InterPro" id="IPR050396">
    <property type="entry name" value="Glycosyltr_51/Transpeptidase"/>
</dbReference>
<dbReference type="SMART" id="SM00740">
    <property type="entry name" value="PASTA"/>
    <property type="match status" value="1"/>
</dbReference>
<comment type="catalytic activity">
    <reaction evidence="8">
        <text>[GlcNAc-(1-&gt;4)-Mur2Ac(oyl-L-Ala-gamma-D-Glu-L-Lys-D-Ala-D-Ala)](n)-di-trans,octa-cis-undecaprenyl diphosphate + beta-D-GlcNAc-(1-&gt;4)-Mur2Ac(oyl-L-Ala-gamma-D-Glu-L-Lys-D-Ala-D-Ala)-di-trans,octa-cis-undecaprenyl diphosphate = [GlcNAc-(1-&gt;4)-Mur2Ac(oyl-L-Ala-gamma-D-Glu-L-Lys-D-Ala-D-Ala)](n+1)-di-trans,octa-cis-undecaprenyl diphosphate + di-trans,octa-cis-undecaprenyl diphosphate + H(+)</text>
        <dbReference type="Rhea" id="RHEA:23708"/>
        <dbReference type="Rhea" id="RHEA-COMP:9602"/>
        <dbReference type="Rhea" id="RHEA-COMP:9603"/>
        <dbReference type="ChEBI" id="CHEBI:15378"/>
        <dbReference type="ChEBI" id="CHEBI:58405"/>
        <dbReference type="ChEBI" id="CHEBI:60033"/>
        <dbReference type="ChEBI" id="CHEBI:78435"/>
        <dbReference type="EC" id="2.4.99.28"/>
    </reaction>
</comment>
<accession>A0A6G9Y5F2</accession>
<dbReference type="SUPFAM" id="SSF56601">
    <property type="entry name" value="beta-lactamase/transpeptidase-like"/>
    <property type="match status" value="1"/>
</dbReference>
<keyword evidence="12" id="KW-1185">Reference proteome</keyword>
<dbReference type="InterPro" id="IPR001264">
    <property type="entry name" value="Glyco_trans_51"/>
</dbReference>
<keyword evidence="5" id="KW-0378">Hydrolase</keyword>
<evidence type="ECO:0000313" key="12">
    <source>
        <dbReference type="Proteomes" id="UP000503540"/>
    </source>
</evidence>
<dbReference type="AlphaFoldDB" id="A0A6G9Y5F2"/>
<dbReference type="Pfam" id="PF00905">
    <property type="entry name" value="Transpeptidase"/>
    <property type="match status" value="1"/>
</dbReference>
<dbReference type="PROSITE" id="PS51178">
    <property type="entry name" value="PASTA"/>
    <property type="match status" value="1"/>
</dbReference>
<evidence type="ECO:0000256" key="5">
    <source>
        <dbReference type="ARBA" id="ARBA00022801"/>
    </source>
</evidence>